<evidence type="ECO:0000256" key="1">
    <source>
        <dbReference type="SAM" id="Phobius"/>
    </source>
</evidence>
<evidence type="ECO:0000313" key="2">
    <source>
        <dbReference type="EMBL" id="TCI11848.1"/>
    </source>
</evidence>
<dbReference type="AlphaFoldDB" id="A0A4R0YXX5"/>
<keyword evidence="1" id="KW-1133">Transmembrane helix</keyword>
<feature type="transmembrane region" description="Helical" evidence="1">
    <location>
        <begin position="39"/>
        <end position="57"/>
    </location>
</feature>
<gene>
    <name evidence="2" type="ORF">EZM97_00295</name>
</gene>
<dbReference type="SUPFAM" id="SSF48452">
    <property type="entry name" value="TPR-like"/>
    <property type="match status" value="2"/>
</dbReference>
<protein>
    <submittedName>
        <fullName evidence="2">DUF4034 domain-containing protein</fullName>
    </submittedName>
</protein>
<keyword evidence="1" id="KW-0812">Transmembrane</keyword>
<dbReference type="Proteomes" id="UP000291822">
    <property type="component" value="Unassembled WGS sequence"/>
</dbReference>
<keyword evidence="3" id="KW-1185">Reference proteome</keyword>
<feature type="transmembrane region" description="Helical" evidence="1">
    <location>
        <begin position="12"/>
        <end position="33"/>
    </location>
</feature>
<evidence type="ECO:0000313" key="3">
    <source>
        <dbReference type="Proteomes" id="UP000291822"/>
    </source>
</evidence>
<dbReference type="Gene3D" id="1.25.40.10">
    <property type="entry name" value="Tetratricopeptide repeat domain"/>
    <property type="match status" value="1"/>
</dbReference>
<comment type="caution">
    <text evidence="2">The sequence shown here is derived from an EMBL/GenBank/DDBJ whole genome shotgun (WGS) entry which is preliminary data.</text>
</comment>
<feature type="transmembrane region" description="Helical" evidence="1">
    <location>
        <begin position="103"/>
        <end position="123"/>
    </location>
</feature>
<dbReference type="InterPro" id="IPR011990">
    <property type="entry name" value="TPR-like_helical_dom_sf"/>
</dbReference>
<proteinExistence type="predicted"/>
<reference evidence="2 3" key="1">
    <citation type="submission" date="2019-02" db="EMBL/GenBank/DDBJ databases">
        <title>Dyella amyloliquefaciens sp. nov., isolated from forest soil.</title>
        <authorList>
            <person name="Gao Z.-H."/>
            <person name="Qiu L.-H."/>
        </authorList>
    </citation>
    <scope>NUCLEOTIDE SEQUENCE [LARGE SCALE GENOMIC DNA]</scope>
    <source>
        <strain evidence="2 3">KACC 12747</strain>
    </source>
</reference>
<feature type="transmembrane region" description="Helical" evidence="1">
    <location>
        <begin position="77"/>
        <end position="97"/>
    </location>
</feature>
<organism evidence="2 3">
    <name type="scientific">Dyella soli</name>
    <dbReference type="NCBI Taxonomy" id="522319"/>
    <lineage>
        <taxon>Bacteria</taxon>
        <taxon>Pseudomonadati</taxon>
        <taxon>Pseudomonadota</taxon>
        <taxon>Gammaproteobacteria</taxon>
        <taxon>Lysobacterales</taxon>
        <taxon>Rhodanobacteraceae</taxon>
        <taxon>Dyella</taxon>
    </lineage>
</organism>
<accession>A0A4R0YXX5</accession>
<name>A0A4R0YXX5_9GAMM</name>
<dbReference type="EMBL" id="SJTG01000001">
    <property type="protein sequence ID" value="TCI11848.1"/>
    <property type="molecule type" value="Genomic_DNA"/>
</dbReference>
<keyword evidence="1" id="KW-0472">Membrane</keyword>
<feature type="transmembrane region" description="Helical" evidence="1">
    <location>
        <begin position="177"/>
        <end position="196"/>
    </location>
</feature>
<sequence>MSLNRPTQILGGLFIAAYSVLTMVCGIAMFLGPPNGFELSWLITGFVIEAGALWTFVKGADLLFGRDRPKGLIGPTAMKIIVCAYGLILIAALVMSFRSRSWQLNAGSLAALSLMIWAALTLARRRARGDTNHDVANEDDSIESASDRVRFDMLPAESPCLGDTSEMTRPGLPARTIWLTTILVGLVISVGARLIMQSRAANVASVTQNDYTVFMANAMKADAIEDPLQRCLESPDLPHAHWNRETTVAHCRMRTFKTLELADIEALLRDKKADAIDRAFASYLTAQESEEGPKGLIDIAFQNARLGKADARTRKIIDEWKRQAPASAFALTASGLQYVDAAHEARGGASGSRVTEGQWNRMREQIRLANTDLHRAVEIDPRVTSAYPPLIYASAMDGDGDAMEHNANLALDVDPSNLVIRSQLMNQSQPMWGSAFGGVENQRDESAALVSRNPLLRMVTQLPLVYKAFCDCNYPDAYTLQLVLEASDADLAPVQLTKLASVIYDSNRHLAIMLYTEALRFDPRNEEILRWRSEVMIDAGDSKGALDVMLTMARRFPADNQVARQLAVIYRQTGHIKEAEETFLAIVARDPYDVLALGFLGDLYNHQAHQPEKAAEVARRLIELHPDHPAGYIVRACYLMNANSPERYEAIHYVLNRFGDEPRWAGSAKELRAYLAKHPEPTSG</sequence>
<dbReference type="RefSeq" id="WP_131151372.1">
    <property type="nucleotide sequence ID" value="NZ_SJTG01000001.1"/>
</dbReference>